<dbReference type="AlphaFoldDB" id="F9D0W8"/>
<dbReference type="Proteomes" id="UP000007820">
    <property type="component" value="Unassembled WGS sequence"/>
</dbReference>
<comment type="caution">
    <text evidence="1">The sequence shown here is derived from an EMBL/GenBank/DDBJ whole genome shotgun (WGS) entry which is preliminary data.</text>
</comment>
<proteinExistence type="predicted"/>
<organism evidence="1 2">
    <name type="scientific">Prevotella dentalis (strain ATCC 49559 / DSM 3688 / JCM 13448 / NCTC 12043 / ES 2772)</name>
    <name type="common">Mitsuokella dentalis</name>
    <dbReference type="NCBI Taxonomy" id="908937"/>
    <lineage>
        <taxon>Bacteria</taxon>
        <taxon>Pseudomonadati</taxon>
        <taxon>Bacteroidota</taxon>
        <taxon>Bacteroidia</taxon>
        <taxon>Bacteroidales</taxon>
        <taxon>Prevotellaceae</taxon>
        <taxon>Prevotella</taxon>
    </lineage>
</organism>
<accession>F9D0W8</accession>
<dbReference type="EMBL" id="AFPW01000006">
    <property type="protein sequence ID" value="EGQ16647.1"/>
    <property type="molecule type" value="Genomic_DNA"/>
</dbReference>
<evidence type="ECO:0000313" key="2">
    <source>
        <dbReference type="Proteomes" id="UP000007820"/>
    </source>
</evidence>
<protein>
    <submittedName>
        <fullName evidence="1">Uncharacterized protein</fullName>
    </submittedName>
</protein>
<sequence>MFASLREAQFKIQDSKFKIGRTVFLPFGFLVSTDIARDSKLAVRCSL</sequence>
<gene>
    <name evidence="1" type="ORF">HMPREF9136_0496</name>
</gene>
<name>F9D0W8_PREDD</name>
<evidence type="ECO:0000313" key="1">
    <source>
        <dbReference type="EMBL" id="EGQ16647.1"/>
    </source>
</evidence>
<reference evidence="1 2" key="1">
    <citation type="submission" date="2011-04" db="EMBL/GenBank/DDBJ databases">
        <authorList>
            <person name="Muzny D."/>
            <person name="Qin X."/>
            <person name="Deng J."/>
            <person name="Jiang H."/>
            <person name="Liu Y."/>
            <person name="Qu J."/>
            <person name="Song X.-Z."/>
            <person name="Zhang L."/>
            <person name="Thornton R."/>
            <person name="Coyle M."/>
            <person name="Francisco L."/>
            <person name="Jackson L."/>
            <person name="Javaid M."/>
            <person name="Korchina V."/>
            <person name="Kovar C."/>
            <person name="Mata R."/>
            <person name="Mathew T."/>
            <person name="Ngo R."/>
            <person name="Nguyen L."/>
            <person name="Nguyen N."/>
            <person name="Okwuonu G."/>
            <person name="Ongeri F."/>
            <person name="Pham C."/>
            <person name="Simmons D."/>
            <person name="Wilczek-Boney K."/>
            <person name="Hale W."/>
            <person name="Jakkamsetti A."/>
            <person name="Pham P."/>
            <person name="Ruth R."/>
            <person name="San Lucas F."/>
            <person name="Warren J."/>
            <person name="Zhang J."/>
            <person name="Zhao Z."/>
            <person name="Zhou C."/>
            <person name="Zhu D."/>
            <person name="Lee S."/>
            <person name="Bess C."/>
            <person name="Blankenburg K."/>
            <person name="Forbes L."/>
            <person name="Fu Q."/>
            <person name="Gubbala S."/>
            <person name="Hirani K."/>
            <person name="Jayaseelan J.C."/>
            <person name="Lara F."/>
            <person name="Munidasa M."/>
            <person name="Palculict T."/>
            <person name="Patil S."/>
            <person name="Pu L.-L."/>
            <person name="Saada N."/>
            <person name="Tang L."/>
            <person name="Weissenberger G."/>
            <person name="Zhu Y."/>
            <person name="Hemphill L."/>
            <person name="Shang Y."/>
            <person name="Youmans B."/>
            <person name="Ayvaz T."/>
            <person name="Ross M."/>
            <person name="Santibanez J."/>
            <person name="Aqrawi P."/>
            <person name="Gross S."/>
            <person name="Joshi V."/>
            <person name="Fowler G."/>
            <person name="Nazareth L."/>
            <person name="Reid J."/>
            <person name="Worley K."/>
            <person name="Petrosino J."/>
            <person name="Highlander S."/>
            <person name="Gibbs R."/>
        </authorList>
    </citation>
    <scope>NUCLEOTIDE SEQUENCE [LARGE SCALE GENOMIC DNA]</scope>
    <source>
        <strain evidence="1 2">DSM 3688</strain>
    </source>
</reference>